<organism evidence="1 2">
    <name type="scientific">Gregarina niphandrodes</name>
    <name type="common">Septate eugregarine</name>
    <dbReference type="NCBI Taxonomy" id="110365"/>
    <lineage>
        <taxon>Eukaryota</taxon>
        <taxon>Sar</taxon>
        <taxon>Alveolata</taxon>
        <taxon>Apicomplexa</taxon>
        <taxon>Conoidasida</taxon>
        <taxon>Gregarinasina</taxon>
        <taxon>Eugregarinorida</taxon>
        <taxon>Gregarinidae</taxon>
        <taxon>Gregarina</taxon>
    </lineage>
</organism>
<evidence type="ECO:0000313" key="1">
    <source>
        <dbReference type="EMBL" id="EZG80137.1"/>
    </source>
</evidence>
<proteinExistence type="predicted"/>
<comment type="caution">
    <text evidence="1">The sequence shown here is derived from an EMBL/GenBank/DDBJ whole genome shotgun (WGS) entry which is preliminary data.</text>
</comment>
<name>A0A023BBV9_GRENI</name>
<reference evidence="1" key="1">
    <citation type="submission" date="2013-12" db="EMBL/GenBank/DDBJ databases">
        <authorList>
            <person name="Omoto C.K."/>
            <person name="Sibley D."/>
            <person name="Venepally P."/>
            <person name="Hadjithomas M."/>
            <person name="Karamycheva S."/>
            <person name="Brunk B."/>
            <person name="Roos D."/>
            <person name="Caler E."/>
            <person name="Lorenzi H."/>
        </authorList>
    </citation>
    <scope>NUCLEOTIDE SEQUENCE</scope>
</reference>
<keyword evidence="2" id="KW-1185">Reference proteome</keyword>
<dbReference type="AlphaFoldDB" id="A0A023BBV9"/>
<gene>
    <name evidence="1" type="ORF">GNI_022670</name>
</gene>
<dbReference type="Proteomes" id="UP000019763">
    <property type="component" value="Unassembled WGS sequence"/>
</dbReference>
<sequence>MPGKFLEWETNTVKKPYDSRLLRVVLCLHLVGGAGNNPIQQFLIGALEPDVNHLLKRKHMLE</sequence>
<dbReference type="EMBL" id="AFNH02000167">
    <property type="protein sequence ID" value="EZG80137.1"/>
    <property type="molecule type" value="Genomic_DNA"/>
</dbReference>
<protein>
    <submittedName>
        <fullName evidence="1">Uncharacterized protein</fullName>
    </submittedName>
</protein>
<accession>A0A023BBV9</accession>
<evidence type="ECO:0000313" key="2">
    <source>
        <dbReference type="Proteomes" id="UP000019763"/>
    </source>
</evidence>
<dbReference type="RefSeq" id="XP_011134333.1">
    <property type="nucleotide sequence ID" value="XM_011136031.1"/>
</dbReference>
<dbReference type="GeneID" id="22911061"/>
<dbReference type="VEuPathDB" id="CryptoDB:GNI_022670"/>